<keyword evidence="4" id="KW-1185">Reference proteome</keyword>
<feature type="region of interest" description="Disordered" evidence="1">
    <location>
        <begin position="262"/>
        <end position="281"/>
    </location>
</feature>
<dbReference type="SUPFAM" id="SSF54862">
    <property type="entry name" value="4Fe-4S ferredoxins"/>
    <property type="match status" value="1"/>
</dbReference>
<dbReference type="InterPro" id="IPR047964">
    <property type="entry name" value="EFR1-like"/>
</dbReference>
<dbReference type="RefSeq" id="WP_048184964.1">
    <property type="nucleotide sequence ID" value="NZ_JXOJ01000005.1"/>
</dbReference>
<dbReference type="SUPFAM" id="SSF52218">
    <property type="entry name" value="Flavoproteins"/>
    <property type="match status" value="1"/>
</dbReference>
<evidence type="ECO:0000313" key="4">
    <source>
        <dbReference type="Proteomes" id="UP000035301"/>
    </source>
</evidence>
<dbReference type="OrthoDB" id="2837at2157"/>
<reference evidence="3 4" key="1">
    <citation type="journal article" date="2015" name="Int. J. Syst. Evol. Microbiol.">
        <title>Methanoculleus sediminis sp. nov., a methanogen from sediments near a submarine mud volcano.</title>
        <authorList>
            <person name="Chen S.C."/>
            <person name="Chen M.F."/>
            <person name="Lai M.C."/>
            <person name="Weng C.Y."/>
            <person name="Wu S.Y."/>
            <person name="Lin S."/>
            <person name="Yang T.F."/>
            <person name="Chen P.C."/>
        </authorList>
    </citation>
    <scope>NUCLEOTIDE SEQUENCE [LARGE SCALE GENOMIC DNA]</scope>
    <source>
        <strain evidence="3 4">S3Fa</strain>
    </source>
</reference>
<evidence type="ECO:0000259" key="2">
    <source>
        <dbReference type="PROSITE" id="PS51379"/>
    </source>
</evidence>
<dbReference type="AlphaFoldDB" id="A0A0H1R4K8"/>
<dbReference type="Gene3D" id="3.30.70.20">
    <property type="match status" value="1"/>
</dbReference>
<dbReference type="Pfam" id="PF00037">
    <property type="entry name" value="Fer4"/>
    <property type="match status" value="1"/>
</dbReference>
<protein>
    <submittedName>
        <fullName evidence="3">4Fe-4S ferredoxin</fullName>
    </submittedName>
</protein>
<feature type="domain" description="4Fe-4S ferredoxin-type" evidence="2">
    <location>
        <begin position="185"/>
        <end position="213"/>
    </location>
</feature>
<evidence type="ECO:0000256" key="1">
    <source>
        <dbReference type="SAM" id="MobiDB-lite"/>
    </source>
</evidence>
<organism evidence="3 4">
    <name type="scientific">Methanoculleus sediminis</name>
    <dbReference type="NCBI Taxonomy" id="1550566"/>
    <lineage>
        <taxon>Archaea</taxon>
        <taxon>Methanobacteriati</taxon>
        <taxon>Methanobacteriota</taxon>
        <taxon>Stenosarchaea group</taxon>
        <taxon>Methanomicrobia</taxon>
        <taxon>Methanomicrobiales</taxon>
        <taxon>Methanomicrobiaceae</taxon>
        <taxon>Methanoculleus</taxon>
    </lineage>
</organism>
<proteinExistence type="predicted"/>
<dbReference type="STRING" id="1550566.SZ63_10135"/>
<sequence length="281" mass="29359">MKTVIYYFTGTGNSLAAARKIAASLGETELIPIASLANTPGTIAPAADRVGIVCPVYDCGVPVMVARFAERLDLSRVGYTFAIVTMGGLGVSALRQLDGILRERRSRGLDAAFAVTMPGNFPPLMRSVPAEKCGKTLGRADRRLGEIAEAIGSGRAVSPGFALLSRLVNALSYGSLAKGAHDAGERFSVSDACTGCGTCAKVCPASNITLAGDRPVWSRKCELCCACLHFCPVEAIQLRVMFGTEGRGRYRHPDLTVADMEAQRGGGAARENPATGSADGS</sequence>
<dbReference type="InterPro" id="IPR017896">
    <property type="entry name" value="4Fe4S_Fe-S-bd"/>
</dbReference>
<dbReference type="Proteomes" id="UP000035301">
    <property type="component" value="Unassembled WGS sequence"/>
</dbReference>
<dbReference type="GO" id="GO:0016491">
    <property type="term" value="F:oxidoreductase activity"/>
    <property type="evidence" value="ECO:0007669"/>
    <property type="project" value="UniProtKB-ARBA"/>
</dbReference>
<name>A0A0H1R4K8_9EURY</name>
<comment type="caution">
    <text evidence="3">The sequence shown here is derived from an EMBL/GenBank/DDBJ whole genome shotgun (WGS) entry which is preliminary data.</text>
</comment>
<evidence type="ECO:0000313" key="3">
    <source>
        <dbReference type="EMBL" id="KLK87647.1"/>
    </source>
</evidence>
<dbReference type="PROSITE" id="PS51379">
    <property type="entry name" value="4FE4S_FER_2"/>
    <property type="match status" value="1"/>
</dbReference>
<dbReference type="Gene3D" id="3.40.50.360">
    <property type="match status" value="1"/>
</dbReference>
<dbReference type="EMBL" id="JXOJ01000005">
    <property type="protein sequence ID" value="KLK87647.1"/>
    <property type="molecule type" value="Genomic_DNA"/>
</dbReference>
<dbReference type="InterPro" id="IPR029039">
    <property type="entry name" value="Flavoprotein-like_sf"/>
</dbReference>
<gene>
    <name evidence="3" type="ORF">SZ63_10135</name>
</gene>
<dbReference type="InterPro" id="IPR017900">
    <property type="entry name" value="4Fe4S_Fe_S_CS"/>
</dbReference>
<dbReference type="PROSITE" id="PS00198">
    <property type="entry name" value="4FE4S_FER_1"/>
    <property type="match status" value="1"/>
</dbReference>
<dbReference type="PATRIC" id="fig|1550566.3.peg.2210"/>
<accession>A0A0H1R4K8</accession>
<dbReference type="NCBIfam" id="NF038196">
    <property type="entry name" value="ferrodoxin_EFR1"/>
    <property type="match status" value="1"/>
</dbReference>